<evidence type="ECO:0000313" key="2">
    <source>
        <dbReference type="Proteomes" id="UP000002630"/>
    </source>
</evidence>
<name>D8LRL5_ECTSI</name>
<sequence length="49" mass="5383">MIVAWMTLSDFCNRRGGGIELISMSLSVSGLHWTESDCSARLHSLVSID</sequence>
<dbReference type="AlphaFoldDB" id="D8LRL5"/>
<evidence type="ECO:0000313" key="1">
    <source>
        <dbReference type="EMBL" id="CBN77776.1"/>
    </source>
</evidence>
<proteinExistence type="predicted"/>
<accession>D8LRL5</accession>
<protein>
    <submittedName>
        <fullName evidence="1">Uncharacterized protein</fullName>
    </submittedName>
</protein>
<reference evidence="1 2" key="1">
    <citation type="journal article" date="2010" name="Nature">
        <title>The Ectocarpus genome and the independent evolution of multicellularity in brown algae.</title>
        <authorList>
            <person name="Cock J.M."/>
            <person name="Sterck L."/>
            <person name="Rouze P."/>
            <person name="Scornet D."/>
            <person name="Allen A.E."/>
            <person name="Amoutzias G."/>
            <person name="Anthouard V."/>
            <person name="Artiguenave F."/>
            <person name="Aury J.M."/>
            <person name="Badger J.H."/>
            <person name="Beszteri B."/>
            <person name="Billiau K."/>
            <person name="Bonnet E."/>
            <person name="Bothwell J.H."/>
            <person name="Bowler C."/>
            <person name="Boyen C."/>
            <person name="Brownlee C."/>
            <person name="Carrano C.J."/>
            <person name="Charrier B."/>
            <person name="Cho G.Y."/>
            <person name="Coelho S.M."/>
            <person name="Collen J."/>
            <person name="Corre E."/>
            <person name="Da Silva C."/>
            <person name="Delage L."/>
            <person name="Delaroque N."/>
            <person name="Dittami S.M."/>
            <person name="Doulbeau S."/>
            <person name="Elias M."/>
            <person name="Farnham G."/>
            <person name="Gachon C.M."/>
            <person name="Gschloessl B."/>
            <person name="Heesch S."/>
            <person name="Jabbari K."/>
            <person name="Jubin C."/>
            <person name="Kawai H."/>
            <person name="Kimura K."/>
            <person name="Kloareg B."/>
            <person name="Kupper F.C."/>
            <person name="Lang D."/>
            <person name="Le Bail A."/>
            <person name="Leblanc C."/>
            <person name="Lerouge P."/>
            <person name="Lohr M."/>
            <person name="Lopez P.J."/>
            <person name="Martens C."/>
            <person name="Maumus F."/>
            <person name="Michel G."/>
            <person name="Miranda-Saavedra D."/>
            <person name="Morales J."/>
            <person name="Moreau H."/>
            <person name="Motomura T."/>
            <person name="Nagasato C."/>
            <person name="Napoli C.A."/>
            <person name="Nelson D.R."/>
            <person name="Nyvall-Collen P."/>
            <person name="Peters A.F."/>
            <person name="Pommier C."/>
            <person name="Potin P."/>
            <person name="Poulain J."/>
            <person name="Quesneville H."/>
            <person name="Read B."/>
            <person name="Rensing S.A."/>
            <person name="Ritter A."/>
            <person name="Rousvoal S."/>
            <person name="Samanta M."/>
            <person name="Samson G."/>
            <person name="Schroeder D.C."/>
            <person name="Segurens B."/>
            <person name="Strittmatter M."/>
            <person name="Tonon T."/>
            <person name="Tregear J.W."/>
            <person name="Valentin K."/>
            <person name="von Dassow P."/>
            <person name="Yamagishi T."/>
            <person name="Van de Peer Y."/>
            <person name="Wincker P."/>
        </authorList>
    </citation>
    <scope>NUCLEOTIDE SEQUENCE [LARGE SCALE GENOMIC DNA]</scope>
    <source>
        <strain evidence="2">Ec32 / CCAP1310/4</strain>
    </source>
</reference>
<dbReference type="InParanoid" id="D8LRL5"/>
<organism evidence="1 2">
    <name type="scientific">Ectocarpus siliculosus</name>
    <name type="common">Brown alga</name>
    <name type="synonym">Conferva siliculosa</name>
    <dbReference type="NCBI Taxonomy" id="2880"/>
    <lineage>
        <taxon>Eukaryota</taxon>
        <taxon>Sar</taxon>
        <taxon>Stramenopiles</taxon>
        <taxon>Ochrophyta</taxon>
        <taxon>PX clade</taxon>
        <taxon>Phaeophyceae</taxon>
        <taxon>Ectocarpales</taxon>
        <taxon>Ectocarpaceae</taxon>
        <taxon>Ectocarpus</taxon>
    </lineage>
</organism>
<keyword evidence="2" id="KW-1185">Reference proteome</keyword>
<dbReference type="Proteomes" id="UP000002630">
    <property type="component" value="Linkage Group LG26"/>
</dbReference>
<gene>
    <name evidence="1" type="ORF">Esi_0069_0036</name>
</gene>
<dbReference type="EMBL" id="FN648916">
    <property type="protein sequence ID" value="CBN77776.1"/>
    <property type="molecule type" value="Genomic_DNA"/>
</dbReference>
<dbReference type="EMBL" id="FN649751">
    <property type="protein sequence ID" value="CBN77776.1"/>
    <property type="molecule type" value="Genomic_DNA"/>
</dbReference>